<gene>
    <name evidence="3" type="ORF">N288_19320</name>
</gene>
<proteinExistence type="predicted"/>
<dbReference type="STRING" id="1367477.N288_19320"/>
<dbReference type="Proteomes" id="UP000017805">
    <property type="component" value="Chromosome"/>
</dbReference>
<feature type="domain" description="GerMN" evidence="2">
    <location>
        <begin position="102"/>
        <end position="191"/>
    </location>
</feature>
<dbReference type="Pfam" id="PF10646">
    <property type="entry name" value="Germane"/>
    <property type="match status" value="2"/>
</dbReference>
<dbReference type="SMART" id="SM00909">
    <property type="entry name" value="Germane"/>
    <property type="match status" value="2"/>
</dbReference>
<organism evidence="3 4">
    <name type="scientific">Bacillus infantis NRRL B-14911</name>
    <dbReference type="NCBI Taxonomy" id="1367477"/>
    <lineage>
        <taxon>Bacteria</taxon>
        <taxon>Bacillati</taxon>
        <taxon>Bacillota</taxon>
        <taxon>Bacilli</taxon>
        <taxon>Bacillales</taxon>
        <taxon>Bacillaceae</taxon>
        <taxon>Bacillus</taxon>
    </lineage>
</organism>
<accession>U5LGG5</accession>
<evidence type="ECO:0000259" key="2">
    <source>
        <dbReference type="SMART" id="SM00909"/>
    </source>
</evidence>
<feature type="compositionally biased region" description="Acidic residues" evidence="1">
    <location>
        <begin position="42"/>
        <end position="54"/>
    </location>
</feature>
<dbReference type="OrthoDB" id="1715058at2"/>
<evidence type="ECO:0000313" key="3">
    <source>
        <dbReference type="EMBL" id="AGX05741.1"/>
    </source>
</evidence>
<feature type="domain" description="GerMN" evidence="2">
    <location>
        <begin position="252"/>
        <end position="341"/>
    </location>
</feature>
<dbReference type="PATRIC" id="fig|1367477.3.peg.3859"/>
<dbReference type="InterPro" id="IPR019606">
    <property type="entry name" value="GerMN"/>
</dbReference>
<feature type="region of interest" description="Disordered" evidence="1">
    <location>
        <begin position="36"/>
        <end position="73"/>
    </location>
</feature>
<name>U5LGG5_9BACI</name>
<sequence length="361" mass="39374">MSINKKTTMVSAVLASSVLLSGCGLFGIGEKEKIDPPKEVSYTEDETAVEETSVEETAGTEAEQSGEEGEVEGSVQTELYLVDKNGYVVPQTLTLPKTESVATQALEYLMQNGPVTDMLPNDFRAVLPADTKISVNVKDKVATVDFSKEFGDYQAEDEEKILESITWTLTQFDSIEKVKLQMNGHALTEMPVNGTPISETLSRSKGINMDTSDAVDISNTKSLTVYYLGGEEGAYYYVPVTKRISAQEDNQVEAVVKELVKGPSFTSNLFTDFMPEVELLGDPKIENGLATLDFNESVYGSFEEKIISQHLLNSLVLSLTEQKGIESVAVTVNGKAELVDENGEKLTEPVTRPENVNTGSF</sequence>
<evidence type="ECO:0000313" key="4">
    <source>
        <dbReference type="Proteomes" id="UP000017805"/>
    </source>
</evidence>
<dbReference type="RefSeq" id="WP_009796037.1">
    <property type="nucleotide sequence ID" value="NC_022524.1"/>
</dbReference>
<dbReference type="AlphaFoldDB" id="U5LGG5"/>
<dbReference type="PROSITE" id="PS51257">
    <property type="entry name" value="PROKAR_LIPOPROTEIN"/>
    <property type="match status" value="1"/>
</dbReference>
<reference evidence="3 4" key="1">
    <citation type="submission" date="2013-07" db="EMBL/GenBank/DDBJ databases">
        <title>Complete genome sequence of Bacillus infantis NRRL B-14911 that has potential to induce cardiac disease by antigenic mimicry.</title>
        <authorList>
            <person name="Massilamany C."/>
            <person name="Smith T.P.L."/>
            <person name="Loy J.D."/>
            <person name="Barletta R."/>
            <person name="Reddy J."/>
        </authorList>
    </citation>
    <scope>NUCLEOTIDE SEQUENCE [LARGE SCALE GENOMIC DNA]</scope>
    <source>
        <strain evidence="3 4">NRRL B-14911</strain>
    </source>
</reference>
<keyword evidence="4" id="KW-1185">Reference proteome</keyword>
<dbReference type="HOGENOM" id="CLU_059512_0_0_9"/>
<dbReference type="EMBL" id="CP006643">
    <property type="protein sequence ID" value="AGX05741.1"/>
    <property type="molecule type" value="Genomic_DNA"/>
</dbReference>
<dbReference type="KEGG" id="bif:N288_19320"/>
<protein>
    <submittedName>
        <fullName evidence="3">Sporulation protein</fullName>
    </submittedName>
</protein>
<evidence type="ECO:0000256" key="1">
    <source>
        <dbReference type="SAM" id="MobiDB-lite"/>
    </source>
</evidence>